<dbReference type="PROSITE" id="PS50089">
    <property type="entry name" value="ZF_RING_2"/>
    <property type="match status" value="1"/>
</dbReference>
<dbReference type="InterPro" id="IPR013083">
    <property type="entry name" value="Znf_RING/FYVE/PHD"/>
</dbReference>
<evidence type="ECO:0000313" key="10">
    <source>
        <dbReference type="RefSeq" id="XP_022286821.1"/>
    </source>
</evidence>
<dbReference type="InterPro" id="IPR047153">
    <property type="entry name" value="TRIM45/56/19-like"/>
</dbReference>
<feature type="domain" description="B box-type" evidence="8">
    <location>
        <begin position="92"/>
        <end position="142"/>
    </location>
</feature>
<dbReference type="GO" id="GO:0008270">
    <property type="term" value="F:zinc ion binding"/>
    <property type="evidence" value="ECO:0007669"/>
    <property type="project" value="UniProtKB-KW"/>
</dbReference>
<dbReference type="PANTHER" id="PTHR25462">
    <property type="entry name" value="BONUS, ISOFORM C-RELATED"/>
    <property type="match status" value="1"/>
</dbReference>
<evidence type="ECO:0000256" key="1">
    <source>
        <dbReference type="ARBA" id="ARBA00022553"/>
    </source>
</evidence>
<keyword evidence="2" id="KW-0479">Metal-binding</keyword>
<dbReference type="Gene3D" id="3.30.160.60">
    <property type="entry name" value="Classic Zinc Finger"/>
    <property type="match status" value="1"/>
</dbReference>
<dbReference type="Proteomes" id="UP000694844">
    <property type="component" value="Chromosome 6"/>
</dbReference>
<evidence type="ECO:0000256" key="3">
    <source>
        <dbReference type="ARBA" id="ARBA00022771"/>
    </source>
</evidence>
<dbReference type="InterPro" id="IPR011042">
    <property type="entry name" value="6-blade_b-propeller_TolB-like"/>
</dbReference>
<evidence type="ECO:0000259" key="7">
    <source>
        <dbReference type="PROSITE" id="PS50089"/>
    </source>
</evidence>
<evidence type="ECO:0000259" key="8">
    <source>
        <dbReference type="PROSITE" id="PS50119"/>
    </source>
</evidence>
<dbReference type="CDD" id="cd19756">
    <property type="entry name" value="Bbox2"/>
    <property type="match status" value="1"/>
</dbReference>
<evidence type="ECO:0000313" key="9">
    <source>
        <dbReference type="Proteomes" id="UP000694844"/>
    </source>
</evidence>
<dbReference type="Gene3D" id="4.10.830.40">
    <property type="match status" value="1"/>
</dbReference>
<feature type="domain" description="RING-type" evidence="7">
    <location>
        <begin position="14"/>
        <end position="61"/>
    </location>
</feature>
<reference evidence="10" key="1">
    <citation type="submission" date="2025-08" db="UniProtKB">
        <authorList>
            <consortium name="RefSeq"/>
        </authorList>
    </citation>
    <scope>IDENTIFICATION</scope>
    <source>
        <tissue evidence="10">Whole sample</tissue>
    </source>
</reference>
<dbReference type="InterPro" id="IPR000315">
    <property type="entry name" value="Znf_B-box"/>
</dbReference>
<accession>A0A8B8A5T9</accession>
<gene>
    <name evidence="10" type="primary">LOC111099702</name>
</gene>
<dbReference type="InterPro" id="IPR027370">
    <property type="entry name" value="Znf-RING_euk"/>
</dbReference>
<dbReference type="KEGG" id="cvn:111099702"/>
<dbReference type="InterPro" id="IPR011044">
    <property type="entry name" value="Quino_amine_DH_bsu"/>
</dbReference>
<dbReference type="InterPro" id="IPR001841">
    <property type="entry name" value="Znf_RING"/>
</dbReference>
<dbReference type="GeneID" id="111099702"/>
<dbReference type="AlphaFoldDB" id="A0A8B8A5T9"/>
<evidence type="ECO:0000256" key="2">
    <source>
        <dbReference type="ARBA" id="ARBA00022723"/>
    </source>
</evidence>
<dbReference type="Gene3D" id="2.120.10.30">
    <property type="entry name" value="TolB, C-terminal domain"/>
    <property type="match status" value="1"/>
</dbReference>
<dbReference type="Pfam" id="PF13445">
    <property type="entry name" value="zf-RING_UBOX"/>
    <property type="match status" value="1"/>
</dbReference>
<proteinExistence type="predicted"/>
<dbReference type="InterPro" id="IPR017907">
    <property type="entry name" value="Znf_RING_CS"/>
</dbReference>
<dbReference type="PANTHER" id="PTHR25462:SF296">
    <property type="entry name" value="MEIOTIC P26, ISOFORM F"/>
    <property type="match status" value="1"/>
</dbReference>
<dbReference type="SUPFAM" id="SSF57845">
    <property type="entry name" value="B-box zinc-binding domain"/>
    <property type="match status" value="1"/>
</dbReference>
<keyword evidence="3 5" id="KW-0863">Zinc-finger</keyword>
<dbReference type="PROSITE" id="PS00518">
    <property type="entry name" value="ZF_RING_1"/>
    <property type="match status" value="1"/>
</dbReference>
<keyword evidence="1" id="KW-0597">Phosphoprotein</keyword>
<evidence type="ECO:0000256" key="6">
    <source>
        <dbReference type="SAM" id="Coils"/>
    </source>
</evidence>
<dbReference type="PROSITE" id="PS50119">
    <property type="entry name" value="ZF_BBOX"/>
    <property type="match status" value="1"/>
</dbReference>
<feature type="coiled-coil region" evidence="6">
    <location>
        <begin position="205"/>
        <end position="282"/>
    </location>
</feature>
<dbReference type="SUPFAM" id="SSF50969">
    <property type="entry name" value="YVTN repeat-like/Quinoprotein amine dehydrogenase"/>
    <property type="match status" value="1"/>
</dbReference>
<dbReference type="SUPFAM" id="SSF57850">
    <property type="entry name" value="RING/U-box"/>
    <property type="match status" value="1"/>
</dbReference>
<evidence type="ECO:0000256" key="5">
    <source>
        <dbReference type="PROSITE-ProRule" id="PRU00024"/>
    </source>
</evidence>
<sequence length="630" mass="71674">MASASSISNDVTVCSICFEKFRTPRILPCTHVFCHGCISSYIVTSCQSKVAPVGFSCPLCRKFVPSASAENNPDKWTDSLPECKILDKLNKQETNLCAACLRENEEEEATDICITCEESICGNCAKYHKRSLASKNHVIVSLTEPSAVLKAVICASLKNESCPDHPDKDIEVHCNDHMTVCCSLCVSTDHRKCADVMTIQSMAEKTKSEGNVKKLLRKMSNFEQELLLIKKKQEDNITALDTTSDDIRSETCQLRKEINEHLDKLERKHLNELAELTKESRDVLSSTIDSLGDRIQFSRHCIESMQDIEGKSDACFLKDYHRVRENFEMLEGRTRNLEYHELKLKSRISEELRQIKNLKKFSENQVTHSKMNLVTRKSVDEVGFTMLCEQNYPDYNICSGTFISDDKIVLANFNSQKEGLLFATLKQNTWGIEKKIESSDFIFDVLPFEKYLYVTDRTTKSIIVLSNDTFTTCKELKIQEGLTPYGMSQWGKFLYVACRIAILKLDFEGEVIHKYPLEKPCFYTTVTKEGHIVYTYTDTHEVTCIDDIGGILWKYTSSQLKSPHSVDRDALDNLYVSGFTSNNVHILSCSGSLIRIIEDIPSPAFMKVNQQGTLCCVCSNWKNIRVYEMK</sequence>
<dbReference type="RefSeq" id="XP_022286821.1">
    <property type="nucleotide sequence ID" value="XM_022431113.1"/>
</dbReference>
<dbReference type="SMART" id="SM00184">
    <property type="entry name" value="RING"/>
    <property type="match status" value="1"/>
</dbReference>
<dbReference type="Gene3D" id="3.30.40.10">
    <property type="entry name" value="Zinc/RING finger domain, C3HC4 (zinc finger)"/>
    <property type="match status" value="1"/>
</dbReference>
<organism evidence="9 10">
    <name type="scientific">Crassostrea virginica</name>
    <name type="common">Eastern oyster</name>
    <dbReference type="NCBI Taxonomy" id="6565"/>
    <lineage>
        <taxon>Eukaryota</taxon>
        <taxon>Metazoa</taxon>
        <taxon>Spiralia</taxon>
        <taxon>Lophotrochozoa</taxon>
        <taxon>Mollusca</taxon>
        <taxon>Bivalvia</taxon>
        <taxon>Autobranchia</taxon>
        <taxon>Pteriomorphia</taxon>
        <taxon>Ostreida</taxon>
        <taxon>Ostreoidea</taxon>
        <taxon>Ostreidae</taxon>
        <taxon>Crassostrea</taxon>
    </lineage>
</organism>
<protein>
    <submittedName>
        <fullName evidence="10">Probable E3 ubiquitin-protein ligase TRIM8</fullName>
    </submittedName>
</protein>
<dbReference type="OrthoDB" id="10066958at2759"/>
<keyword evidence="6" id="KW-0175">Coiled coil</keyword>
<name>A0A8B8A5T9_CRAVI</name>
<evidence type="ECO:0000256" key="4">
    <source>
        <dbReference type="ARBA" id="ARBA00022833"/>
    </source>
</evidence>
<dbReference type="CDD" id="cd19757">
    <property type="entry name" value="Bbox1"/>
    <property type="match status" value="1"/>
</dbReference>
<keyword evidence="9" id="KW-1185">Reference proteome</keyword>
<keyword evidence="4" id="KW-0862">Zinc</keyword>